<evidence type="ECO:0000256" key="4">
    <source>
        <dbReference type="ARBA" id="ARBA00022679"/>
    </source>
</evidence>
<evidence type="ECO:0000256" key="8">
    <source>
        <dbReference type="PROSITE-ProRule" id="PRU00339"/>
    </source>
</evidence>
<dbReference type="EMBL" id="LJNI01000010">
    <property type="protein sequence ID" value="KPJ74237.1"/>
    <property type="molecule type" value="Genomic_DNA"/>
</dbReference>
<feature type="transmembrane region" description="Helical" evidence="9">
    <location>
        <begin position="417"/>
        <end position="435"/>
    </location>
</feature>
<dbReference type="GO" id="GO:0016763">
    <property type="term" value="F:pentosyltransferase activity"/>
    <property type="evidence" value="ECO:0007669"/>
    <property type="project" value="TreeGrafter"/>
</dbReference>
<dbReference type="SUPFAM" id="SSF48452">
    <property type="entry name" value="TPR-like"/>
    <property type="match status" value="1"/>
</dbReference>
<feature type="transmembrane region" description="Helical" evidence="9">
    <location>
        <begin position="329"/>
        <end position="354"/>
    </location>
</feature>
<feature type="repeat" description="TPR" evidence="8">
    <location>
        <begin position="601"/>
        <end position="634"/>
    </location>
</feature>
<dbReference type="PROSITE" id="PS50293">
    <property type="entry name" value="TPR_REGION"/>
    <property type="match status" value="1"/>
</dbReference>
<dbReference type="PANTHER" id="PTHR33908:SF11">
    <property type="entry name" value="MEMBRANE PROTEIN"/>
    <property type="match status" value="1"/>
</dbReference>
<dbReference type="PROSITE" id="PS50005">
    <property type="entry name" value="TPR"/>
    <property type="match status" value="4"/>
</dbReference>
<keyword evidence="7 9" id="KW-0472">Membrane</keyword>
<feature type="transmembrane region" description="Helical" evidence="9">
    <location>
        <begin position="12"/>
        <end position="30"/>
    </location>
</feature>
<keyword evidence="8" id="KW-0802">TPR repeat</keyword>
<reference evidence="11 12" key="1">
    <citation type="journal article" date="2015" name="Microbiome">
        <title>Genomic resolution of linkages in carbon, nitrogen, and sulfur cycling among widespread estuary sediment bacteria.</title>
        <authorList>
            <person name="Baker B.J."/>
            <person name="Lazar C.S."/>
            <person name="Teske A.P."/>
            <person name="Dick G.J."/>
        </authorList>
    </citation>
    <scope>NUCLEOTIDE SEQUENCE [LARGE SCALE GENOMIC DNA]</scope>
    <source>
        <strain evidence="11">DG_78</strain>
    </source>
</reference>
<evidence type="ECO:0000313" key="12">
    <source>
        <dbReference type="Proteomes" id="UP000051012"/>
    </source>
</evidence>
<feature type="transmembrane region" description="Helical" evidence="9">
    <location>
        <begin position="361"/>
        <end position="384"/>
    </location>
</feature>
<dbReference type="GO" id="GO:0005886">
    <property type="term" value="C:plasma membrane"/>
    <property type="evidence" value="ECO:0007669"/>
    <property type="project" value="UniProtKB-SubCell"/>
</dbReference>
<evidence type="ECO:0000256" key="3">
    <source>
        <dbReference type="ARBA" id="ARBA00022676"/>
    </source>
</evidence>
<keyword evidence="3" id="KW-0328">Glycosyltransferase</keyword>
<dbReference type="GO" id="GO:0009103">
    <property type="term" value="P:lipopolysaccharide biosynthetic process"/>
    <property type="evidence" value="ECO:0007669"/>
    <property type="project" value="UniProtKB-ARBA"/>
</dbReference>
<dbReference type="Proteomes" id="UP000051012">
    <property type="component" value="Unassembled WGS sequence"/>
</dbReference>
<sequence>MAVLTYLKKPLLIIFFVAIIIRLFYIISVGNDLFFNSFADAGIYSLEATNIVNGVQSQEPFFWPPLYPYLMAFFYKIFGSSYLSILIFQGFIDALCCIFIYYLGRKLFNKKIAIIASLFYAVYIPAIFYSGFISPDAVVPFLTLLFIITITLAIEKHSVIIFFISGIILGIQALTRTNCLLFVPVFFVITIVLKKSMKHFLFLAVGTLFAILPTTIRNYKVADDFVLISYNLGINFYLGNNPEANATYFKPNNYDISNDFTGKKTAEFVNGTKLKASQTSSFWIKKGLDFLKDYPTHALGLYIKKAIYFWSAYEIPQAESLYYAAQYFLYFHIPIFSFGFLGPLSILGLIFILFKRKYWKNFGLVTNAFYICSIFVSYMPFFIIGRFRHAVSPLLILFAVFFAFEFLSMYKAKSIRKITISVIIIIILYITIFLINPRSTKDSLCEAKTHLGIWHINAGEYDDALRVLNEVVEKNEKCSDAHANIGNVYFWNGLYELATKEYRKAIEYNPKKVEYYKNLGTIYYYQAEIDSALKYYKIAKDMAPLFVSIYNKIQEAEQMFEFKMKQPYYYYFVLAEQLMDLGNYPQAIIWYEKSTELNYVPTTVNKLSIAYFASGDYQKSIHLLAEAIEIYPQDIELLNNLGYIYYKTGDSNKAHYYWRRSLALEPDQPWLEKKLQTIKF</sequence>
<feature type="repeat" description="TPR" evidence="8">
    <location>
        <begin position="635"/>
        <end position="668"/>
    </location>
</feature>
<comment type="caution">
    <text evidence="11">The sequence shown here is derived from an EMBL/GenBank/DDBJ whole genome shotgun (WGS) entry which is preliminary data.</text>
</comment>
<dbReference type="Pfam" id="PF13181">
    <property type="entry name" value="TPR_8"/>
    <property type="match status" value="1"/>
</dbReference>
<evidence type="ECO:0000256" key="6">
    <source>
        <dbReference type="ARBA" id="ARBA00022989"/>
    </source>
</evidence>
<feature type="domain" description="Glycosyltransferase RgtA/B/C/D-like" evidence="10">
    <location>
        <begin position="64"/>
        <end position="212"/>
    </location>
</feature>
<keyword evidence="4" id="KW-0808">Transferase</keyword>
<dbReference type="Gene3D" id="1.25.40.10">
    <property type="entry name" value="Tetratricopeptide repeat domain"/>
    <property type="match status" value="2"/>
</dbReference>
<evidence type="ECO:0000256" key="1">
    <source>
        <dbReference type="ARBA" id="ARBA00004651"/>
    </source>
</evidence>
<organism evidence="11 12">
    <name type="scientific">candidate division TA06 bacterium DG_78</name>
    <dbReference type="NCBI Taxonomy" id="1703772"/>
    <lineage>
        <taxon>Bacteria</taxon>
        <taxon>Bacteria division TA06</taxon>
    </lineage>
</organism>
<dbReference type="InterPro" id="IPR038731">
    <property type="entry name" value="RgtA/B/C-like"/>
</dbReference>
<feature type="transmembrane region" description="Helical" evidence="9">
    <location>
        <begin position="390"/>
        <end position="410"/>
    </location>
</feature>
<dbReference type="PANTHER" id="PTHR33908">
    <property type="entry name" value="MANNOSYLTRANSFERASE YKCB-RELATED"/>
    <property type="match status" value="1"/>
</dbReference>
<gene>
    <name evidence="11" type="ORF">AMJ52_01305</name>
</gene>
<evidence type="ECO:0000256" key="2">
    <source>
        <dbReference type="ARBA" id="ARBA00022475"/>
    </source>
</evidence>
<evidence type="ECO:0000259" key="10">
    <source>
        <dbReference type="Pfam" id="PF13231"/>
    </source>
</evidence>
<feature type="transmembrane region" description="Helical" evidence="9">
    <location>
        <begin position="85"/>
        <end position="104"/>
    </location>
</feature>
<feature type="transmembrane region" description="Helical" evidence="9">
    <location>
        <begin position="137"/>
        <end position="154"/>
    </location>
</feature>
<dbReference type="Pfam" id="PF13231">
    <property type="entry name" value="PMT_2"/>
    <property type="match status" value="1"/>
</dbReference>
<feature type="transmembrane region" description="Helical" evidence="9">
    <location>
        <begin position="110"/>
        <end position="130"/>
    </location>
</feature>
<comment type="subcellular location">
    <subcellularLocation>
        <location evidence="1">Cell membrane</location>
        <topology evidence="1">Multi-pass membrane protein</topology>
    </subcellularLocation>
</comment>
<dbReference type="Pfam" id="PF13414">
    <property type="entry name" value="TPR_11"/>
    <property type="match status" value="2"/>
</dbReference>
<dbReference type="SMART" id="SM00028">
    <property type="entry name" value="TPR"/>
    <property type="match status" value="6"/>
</dbReference>
<feature type="repeat" description="TPR" evidence="8">
    <location>
        <begin position="479"/>
        <end position="512"/>
    </location>
</feature>
<protein>
    <recommendedName>
        <fullName evidence="10">Glycosyltransferase RgtA/B/C/D-like domain-containing protein</fullName>
    </recommendedName>
</protein>
<keyword evidence="5 9" id="KW-0812">Transmembrane</keyword>
<evidence type="ECO:0000256" key="5">
    <source>
        <dbReference type="ARBA" id="ARBA00022692"/>
    </source>
</evidence>
<evidence type="ECO:0000256" key="9">
    <source>
        <dbReference type="SAM" id="Phobius"/>
    </source>
</evidence>
<dbReference type="InterPro" id="IPR011990">
    <property type="entry name" value="TPR-like_helical_dom_sf"/>
</dbReference>
<evidence type="ECO:0000256" key="7">
    <source>
        <dbReference type="ARBA" id="ARBA00023136"/>
    </source>
</evidence>
<keyword evidence="2" id="KW-1003">Cell membrane</keyword>
<keyword evidence="6 9" id="KW-1133">Transmembrane helix</keyword>
<dbReference type="InterPro" id="IPR019734">
    <property type="entry name" value="TPR_rpt"/>
</dbReference>
<evidence type="ECO:0000313" key="11">
    <source>
        <dbReference type="EMBL" id="KPJ74237.1"/>
    </source>
</evidence>
<dbReference type="InterPro" id="IPR050297">
    <property type="entry name" value="LipidA_mod_glycosyltrf_83"/>
</dbReference>
<accession>A0A0S7YHJ9</accession>
<proteinExistence type="predicted"/>
<dbReference type="AlphaFoldDB" id="A0A0S7YHJ9"/>
<feature type="repeat" description="TPR" evidence="8">
    <location>
        <begin position="513"/>
        <end position="546"/>
    </location>
</feature>
<feature type="transmembrane region" description="Helical" evidence="9">
    <location>
        <begin position="160"/>
        <end position="193"/>
    </location>
</feature>
<name>A0A0S7YHJ9_UNCT6</name>